<reference evidence="2" key="1">
    <citation type="submission" date="2016-12" db="EMBL/GenBank/DDBJ databases">
        <authorList>
            <person name="Varghese N."/>
            <person name="Submissions S."/>
        </authorList>
    </citation>
    <scope>NUCLEOTIDE SEQUENCE [LARGE SCALE GENOMIC DNA]</scope>
    <source>
        <strain evidence="2">DSM 25035</strain>
    </source>
</reference>
<evidence type="ECO:0000313" key="1">
    <source>
        <dbReference type="EMBL" id="SHO64304.1"/>
    </source>
</evidence>
<dbReference type="AlphaFoldDB" id="A0A1M7ZHF6"/>
<dbReference type="OrthoDB" id="47198at2"/>
<dbReference type="RefSeq" id="WP_073572977.1">
    <property type="nucleotide sequence ID" value="NZ_FRXN01000005.1"/>
</dbReference>
<dbReference type="STRING" id="1073327.SAMN04488108_3360"/>
<proteinExistence type="predicted"/>
<organism evidence="1 2">
    <name type="scientific">Algoriphagus zhangzhouensis</name>
    <dbReference type="NCBI Taxonomy" id="1073327"/>
    <lineage>
        <taxon>Bacteria</taxon>
        <taxon>Pseudomonadati</taxon>
        <taxon>Bacteroidota</taxon>
        <taxon>Cytophagia</taxon>
        <taxon>Cytophagales</taxon>
        <taxon>Cyclobacteriaceae</taxon>
        <taxon>Algoriphagus</taxon>
    </lineage>
</organism>
<gene>
    <name evidence="1" type="ORF">SAMN04488108_3360</name>
</gene>
<dbReference type="EMBL" id="FRXN01000005">
    <property type="protein sequence ID" value="SHO64304.1"/>
    <property type="molecule type" value="Genomic_DNA"/>
</dbReference>
<protein>
    <submittedName>
        <fullName evidence="1">Uncharacterized protein</fullName>
    </submittedName>
</protein>
<name>A0A1M7ZHF6_9BACT</name>
<accession>A0A1M7ZHF6</accession>
<keyword evidence="2" id="KW-1185">Reference proteome</keyword>
<dbReference type="Proteomes" id="UP000184609">
    <property type="component" value="Unassembled WGS sequence"/>
</dbReference>
<evidence type="ECO:0000313" key="2">
    <source>
        <dbReference type="Proteomes" id="UP000184609"/>
    </source>
</evidence>
<sequence>MKFFYLSSKPNQEGNFEIHERECDSIPESLDRDYLGPFNNGPEAMRKAQSLNPMASLCPTCCTNTFQAVFFKEKNPE</sequence>